<dbReference type="AlphaFoldDB" id="A0A371EI65"/>
<comment type="caution">
    <text evidence="1">The sequence shown here is derived from an EMBL/GenBank/DDBJ whole genome shotgun (WGS) entry which is preliminary data.</text>
</comment>
<keyword evidence="2" id="KW-1185">Reference proteome</keyword>
<organism evidence="1 2">
    <name type="scientific">Mucuna pruriens</name>
    <name type="common">Velvet bean</name>
    <name type="synonym">Dolichos pruriens</name>
    <dbReference type="NCBI Taxonomy" id="157652"/>
    <lineage>
        <taxon>Eukaryota</taxon>
        <taxon>Viridiplantae</taxon>
        <taxon>Streptophyta</taxon>
        <taxon>Embryophyta</taxon>
        <taxon>Tracheophyta</taxon>
        <taxon>Spermatophyta</taxon>
        <taxon>Magnoliopsida</taxon>
        <taxon>eudicotyledons</taxon>
        <taxon>Gunneridae</taxon>
        <taxon>Pentapetalae</taxon>
        <taxon>rosids</taxon>
        <taxon>fabids</taxon>
        <taxon>Fabales</taxon>
        <taxon>Fabaceae</taxon>
        <taxon>Papilionoideae</taxon>
        <taxon>50 kb inversion clade</taxon>
        <taxon>NPAAA clade</taxon>
        <taxon>indigoferoid/millettioid clade</taxon>
        <taxon>Phaseoleae</taxon>
        <taxon>Mucuna</taxon>
    </lineage>
</organism>
<accession>A0A371EI65</accession>
<name>A0A371EI65_MUCPR</name>
<evidence type="ECO:0000313" key="1">
    <source>
        <dbReference type="EMBL" id="RDX65741.1"/>
    </source>
</evidence>
<protein>
    <submittedName>
        <fullName evidence="1">Uncharacterized protein</fullName>
    </submittedName>
</protein>
<evidence type="ECO:0000313" key="2">
    <source>
        <dbReference type="Proteomes" id="UP000257109"/>
    </source>
</evidence>
<proteinExistence type="predicted"/>
<dbReference type="Proteomes" id="UP000257109">
    <property type="component" value="Unassembled WGS sequence"/>
</dbReference>
<sequence>MYEGATSNVRTPKGKRKNFPIVLGVLIRDIQKIILNYMLFMNNIILIEKSREAINLKLEI</sequence>
<reference evidence="1" key="1">
    <citation type="submission" date="2018-05" db="EMBL/GenBank/DDBJ databases">
        <title>Draft genome of Mucuna pruriens seed.</title>
        <authorList>
            <person name="Nnadi N.E."/>
            <person name="Vos R."/>
            <person name="Hasami M.H."/>
            <person name="Devisetty U.K."/>
            <person name="Aguiy J.C."/>
        </authorList>
    </citation>
    <scope>NUCLEOTIDE SEQUENCE [LARGE SCALE GENOMIC DNA]</scope>
    <source>
        <strain evidence="1">JCA_2017</strain>
    </source>
</reference>
<gene>
    <name evidence="1" type="ORF">CR513_55579</name>
</gene>
<feature type="non-terminal residue" evidence="1">
    <location>
        <position position="1"/>
    </location>
</feature>
<dbReference type="EMBL" id="QJKJ01013756">
    <property type="protein sequence ID" value="RDX65741.1"/>
    <property type="molecule type" value="Genomic_DNA"/>
</dbReference>